<evidence type="ECO:0000313" key="8">
    <source>
        <dbReference type="EMBL" id="SHF09675.1"/>
    </source>
</evidence>
<name>A0A1M4YV99_9FIRM</name>
<evidence type="ECO:0000256" key="5">
    <source>
        <dbReference type="ARBA" id="ARBA00023014"/>
    </source>
</evidence>
<dbReference type="AlphaFoldDB" id="A0A1M4YV99"/>
<dbReference type="OrthoDB" id="9794954at2"/>
<dbReference type="PROSITE" id="PS51379">
    <property type="entry name" value="4FE4S_FER_2"/>
    <property type="match status" value="2"/>
</dbReference>
<sequence>MLENNEEVRYQVNRCSRCGSCREVCPVFLQAGSEPWVARARVQLAGAALEGQLPFSRRFGEIMDACLLCRACVAHCPNGVRVDELVLWARAEAVRRKGLSPARMVLLRGALPSRRKLALISRMAALCQRASILKNFRGMKLPAFHTLPFTHLYRPAGLKKPSFTVAYFVGCMTQYVYHQSGRAVLKVLEQNNVQVLLAGSGCCGMPALAAGDLKTARLLARRNVENFKKLGADFVVTDCATCGEMLKLYGRLLGDEEAGELAARVQDITFFLVHTGGFHEGKVRVPLVVTYHDPCHLKRGQGVYLEPRKILAGIAGLTLVEMPRSDACCGLAGSFGFTHRELSQKILRAKIENIRATGAQAVVTGCPSCRLQLASGLAGEGAALPVFHTVELLALSYGG</sequence>
<feature type="domain" description="4Fe-4S ferredoxin-type" evidence="7">
    <location>
        <begin position="57"/>
        <end position="85"/>
    </location>
</feature>
<keyword evidence="9" id="KW-1185">Reference proteome</keyword>
<dbReference type="EC" id="1.1.99.14" evidence="6"/>
<accession>A0A1M4YV99</accession>
<dbReference type="InterPro" id="IPR017896">
    <property type="entry name" value="4Fe4S_Fe-S-bd"/>
</dbReference>
<dbReference type="InterPro" id="IPR017900">
    <property type="entry name" value="4Fe4S_Fe_S_CS"/>
</dbReference>
<dbReference type="InterPro" id="IPR004017">
    <property type="entry name" value="Cys_rich_dom"/>
</dbReference>
<evidence type="ECO:0000256" key="3">
    <source>
        <dbReference type="ARBA" id="ARBA00022737"/>
    </source>
</evidence>
<keyword evidence="5 6" id="KW-0411">Iron-sulfur</keyword>
<keyword evidence="6" id="KW-0813">Transport</keyword>
<keyword evidence="1 6" id="KW-0004">4Fe-4S</keyword>
<protein>
    <recommendedName>
        <fullName evidence="6">Glycolate oxidase iron-sulfur subunit</fullName>
        <ecNumber evidence="6">1.1.99.14</ecNumber>
    </recommendedName>
</protein>
<dbReference type="RefSeq" id="WP_073164582.1">
    <property type="nucleotide sequence ID" value="NZ_FQUW01000015.1"/>
</dbReference>
<reference evidence="9" key="1">
    <citation type="submission" date="2016-11" db="EMBL/GenBank/DDBJ databases">
        <authorList>
            <person name="Varghese N."/>
            <person name="Submissions S."/>
        </authorList>
    </citation>
    <scope>NUCLEOTIDE SEQUENCE [LARGE SCALE GENOMIC DNA]</scope>
    <source>
        <strain evidence="9">DSM 11792</strain>
    </source>
</reference>
<evidence type="ECO:0000256" key="2">
    <source>
        <dbReference type="ARBA" id="ARBA00022723"/>
    </source>
</evidence>
<dbReference type="EMBL" id="FQUW01000015">
    <property type="protein sequence ID" value="SHF09675.1"/>
    <property type="molecule type" value="Genomic_DNA"/>
</dbReference>
<dbReference type="InterPro" id="IPR012257">
    <property type="entry name" value="Glc_ox_4Fe-4S"/>
</dbReference>
<evidence type="ECO:0000256" key="6">
    <source>
        <dbReference type="PIRNR" id="PIRNR000139"/>
    </source>
</evidence>
<dbReference type="Gene3D" id="1.10.1060.10">
    <property type="entry name" value="Alpha-helical ferredoxin"/>
    <property type="match status" value="1"/>
</dbReference>
<comment type="catalytic activity">
    <reaction evidence="6">
        <text>(R)-lactate + A = pyruvate + AH2</text>
        <dbReference type="Rhea" id="RHEA:15089"/>
        <dbReference type="ChEBI" id="CHEBI:13193"/>
        <dbReference type="ChEBI" id="CHEBI:15361"/>
        <dbReference type="ChEBI" id="CHEBI:16004"/>
        <dbReference type="ChEBI" id="CHEBI:17499"/>
    </reaction>
</comment>
<dbReference type="PANTHER" id="PTHR32479">
    <property type="entry name" value="GLYCOLATE OXIDASE IRON-SULFUR SUBUNIT"/>
    <property type="match status" value="1"/>
</dbReference>
<evidence type="ECO:0000256" key="4">
    <source>
        <dbReference type="ARBA" id="ARBA00023004"/>
    </source>
</evidence>
<dbReference type="GO" id="GO:0051539">
    <property type="term" value="F:4 iron, 4 sulfur cluster binding"/>
    <property type="evidence" value="ECO:0007669"/>
    <property type="project" value="UniProtKB-UniRule"/>
</dbReference>
<dbReference type="PIRSF" id="PIRSF000139">
    <property type="entry name" value="Glc_ox_4Fe-4S"/>
    <property type="match status" value="1"/>
</dbReference>
<dbReference type="GO" id="GO:0046872">
    <property type="term" value="F:metal ion binding"/>
    <property type="evidence" value="ECO:0007669"/>
    <property type="project" value="UniProtKB-UniRule"/>
</dbReference>
<dbReference type="InterPro" id="IPR009051">
    <property type="entry name" value="Helical_ferredxn"/>
</dbReference>
<evidence type="ECO:0000256" key="1">
    <source>
        <dbReference type="ARBA" id="ARBA00022485"/>
    </source>
</evidence>
<evidence type="ECO:0000259" key="7">
    <source>
        <dbReference type="PROSITE" id="PS51379"/>
    </source>
</evidence>
<organism evidence="8 9">
    <name type="scientific">Desulfofundulus australicus DSM 11792</name>
    <dbReference type="NCBI Taxonomy" id="1121425"/>
    <lineage>
        <taxon>Bacteria</taxon>
        <taxon>Bacillati</taxon>
        <taxon>Bacillota</taxon>
        <taxon>Clostridia</taxon>
        <taxon>Eubacteriales</taxon>
        <taxon>Peptococcaceae</taxon>
        <taxon>Desulfofundulus</taxon>
    </lineage>
</organism>
<keyword evidence="6" id="KW-0249">Electron transport</keyword>
<keyword evidence="2 6" id="KW-0479">Metal-binding</keyword>
<dbReference type="Proteomes" id="UP000184196">
    <property type="component" value="Unassembled WGS sequence"/>
</dbReference>
<dbReference type="GO" id="GO:0019154">
    <property type="term" value="F:glycolate dehydrogenase activity"/>
    <property type="evidence" value="ECO:0007669"/>
    <property type="project" value="UniProtKB-EC"/>
</dbReference>
<dbReference type="Pfam" id="PF02754">
    <property type="entry name" value="CCG"/>
    <property type="match status" value="2"/>
</dbReference>
<feature type="domain" description="4Fe-4S ferredoxin-type" evidence="7">
    <location>
        <begin position="6"/>
        <end position="34"/>
    </location>
</feature>
<comment type="function">
    <text evidence="6">Component of a complex that catalyzes the oxidation of glycolate to glyoxylate.</text>
</comment>
<dbReference type="SUPFAM" id="SSF46548">
    <property type="entry name" value="alpha-helical ferredoxin"/>
    <property type="match status" value="1"/>
</dbReference>
<dbReference type="Pfam" id="PF13183">
    <property type="entry name" value="Fer4_8"/>
    <property type="match status" value="1"/>
</dbReference>
<comment type="catalytic activity">
    <reaction evidence="6">
        <text>glycolate + A = glyoxylate + AH2</text>
        <dbReference type="Rhea" id="RHEA:21264"/>
        <dbReference type="ChEBI" id="CHEBI:13193"/>
        <dbReference type="ChEBI" id="CHEBI:17499"/>
        <dbReference type="ChEBI" id="CHEBI:29805"/>
        <dbReference type="ChEBI" id="CHEBI:36655"/>
        <dbReference type="EC" id="1.1.99.14"/>
    </reaction>
</comment>
<keyword evidence="4 6" id="KW-0408">Iron</keyword>
<evidence type="ECO:0000313" key="9">
    <source>
        <dbReference type="Proteomes" id="UP000184196"/>
    </source>
</evidence>
<comment type="cofactor">
    <cofactor evidence="6">
        <name>[4Fe-4S] cluster</name>
        <dbReference type="ChEBI" id="CHEBI:49883"/>
    </cofactor>
    <text evidence="6">Binds 2 [4Fe-4S] clusters.</text>
</comment>
<proteinExistence type="predicted"/>
<dbReference type="PROSITE" id="PS00198">
    <property type="entry name" value="4FE4S_FER_1"/>
    <property type="match status" value="2"/>
</dbReference>
<dbReference type="PANTHER" id="PTHR32479:SF20">
    <property type="entry name" value="GLYCOLATE OXIDASE IRON-SULFUR SUBUNIT"/>
    <property type="match status" value="1"/>
</dbReference>
<gene>
    <name evidence="8" type="ORF">SAMN02745218_01427</name>
</gene>
<keyword evidence="3" id="KW-0677">Repeat</keyword>